<dbReference type="Gene3D" id="3.20.20.80">
    <property type="entry name" value="Glycosidases"/>
    <property type="match status" value="1"/>
</dbReference>
<dbReference type="InterPro" id="IPR017853">
    <property type="entry name" value="GH"/>
</dbReference>
<dbReference type="PRINTS" id="PR00843">
    <property type="entry name" value="GLHYDRLASE30"/>
</dbReference>
<name>A0ABW1Z9B8_9BACT</name>
<feature type="signal peptide" evidence="5">
    <location>
        <begin position="1"/>
        <end position="33"/>
    </location>
</feature>
<proteinExistence type="inferred from homology"/>
<evidence type="ECO:0000313" key="8">
    <source>
        <dbReference type="EMBL" id="MFC6645493.1"/>
    </source>
</evidence>
<dbReference type="Gene3D" id="2.60.40.1180">
    <property type="entry name" value="Golgi alpha-mannosidase II"/>
    <property type="match status" value="1"/>
</dbReference>
<accession>A0ABW1Z9B8</accession>
<comment type="caution">
    <text evidence="8">The sequence shown here is derived from an EMBL/GenBank/DDBJ whole genome shotgun (WGS) entry which is preliminary data.</text>
</comment>
<evidence type="ECO:0000256" key="1">
    <source>
        <dbReference type="ARBA" id="ARBA00005382"/>
    </source>
</evidence>
<evidence type="ECO:0000313" key="9">
    <source>
        <dbReference type="Proteomes" id="UP001596391"/>
    </source>
</evidence>
<evidence type="ECO:0000259" key="6">
    <source>
        <dbReference type="Pfam" id="PF02055"/>
    </source>
</evidence>
<feature type="domain" description="Glycosyl hydrolase family 30 TIM-barrel" evidence="6">
    <location>
        <begin position="88"/>
        <end position="438"/>
    </location>
</feature>
<keyword evidence="2 5" id="KW-0732">Signal</keyword>
<keyword evidence="9" id="KW-1185">Reference proteome</keyword>
<sequence>MKNQAFARSLGFAAFTTSLLAACGCAGSSSSTAGNTTSTTTAVQVYQTTADGTQLLTAQTSINFGSTSGSGTTTIQVTPTTVLQPWDGVGGAMTDSAATVIAALPTAQQQSLMQQLFSTTSGAGLNMVRLPMGASDFSASGNYSYDDVAKGLSDPTLASFSIAHDLTNIVPLLQSAQSINPNLHILATPWSPPAWMKTNASMVGISGASQSSSQILTADFPYLANYFVKFVQAYSAQGLNVYAVTPQNEPLNSNSGYPSAILTANDEVNFIANYLGPAFTNAKLSTKIIAMDDNYADTAYAQTVLASGANAYIAGTAFHWYSGTPDAMSSTQALDSAKGVWFTEGTSTITCATKGSCPVLTASNFTGSGFKYQMQNLVMATVQNHARSVINWNLALNQSEGPQNGGCYTCVGLATVNTGTSTAQIYYNDALYAMGHVGRVATPGGSVIATTAGTAGSVQSIGFLNPDNTVGLVAFNGASSSTTITVAWNGKTFDYTMPAGSAVSFKWSVK</sequence>
<keyword evidence="4" id="KW-0326">Glycosidase</keyword>
<keyword evidence="3 4" id="KW-0378">Hydrolase</keyword>
<evidence type="ECO:0000259" key="7">
    <source>
        <dbReference type="Pfam" id="PF17189"/>
    </source>
</evidence>
<protein>
    <submittedName>
        <fullName evidence="8">Glycoside hydrolase family 30 beta sandwich domain-containing protein</fullName>
    </submittedName>
</protein>
<dbReference type="PROSITE" id="PS51257">
    <property type="entry name" value="PROKAR_LIPOPROTEIN"/>
    <property type="match status" value="1"/>
</dbReference>
<gene>
    <name evidence="8" type="ORF">ACFQBQ_07810</name>
</gene>
<dbReference type="Pfam" id="PF02055">
    <property type="entry name" value="Glyco_hydro_30"/>
    <property type="match status" value="1"/>
</dbReference>
<dbReference type="InterPro" id="IPR001139">
    <property type="entry name" value="Glyco_hydro_30"/>
</dbReference>
<dbReference type="EMBL" id="JBHSWI010000001">
    <property type="protein sequence ID" value="MFC6645493.1"/>
    <property type="molecule type" value="Genomic_DNA"/>
</dbReference>
<dbReference type="SUPFAM" id="SSF51445">
    <property type="entry name" value="(Trans)glycosidases"/>
    <property type="match status" value="1"/>
</dbReference>
<evidence type="ECO:0000256" key="5">
    <source>
        <dbReference type="SAM" id="SignalP"/>
    </source>
</evidence>
<comment type="similarity">
    <text evidence="1 4">Belongs to the glycosyl hydrolase 30 family.</text>
</comment>
<feature type="chain" id="PRO_5047226068" evidence="5">
    <location>
        <begin position="34"/>
        <end position="510"/>
    </location>
</feature>
<evidence type="ECO:0000256" key="4">
    <source>
        <dbReference type="RuleBase" id="RU361188"/>
    </source>
</evidence>
<dbReference type="InterPro" id="IPR013780">
    <property type="entry name" value="Glyco_hydro_b"/>
</dbReference>
<feature type="domain" description="Glycosyl hydrolase family 30 beta sandwich" evidence="7">
    <location>
        <begin position="448"/>
        <end position="505"/>
    </location>
</feature>
<dbReference type="InterPro" id="IPR033452">
    <property type="entry name" value="GH30_C"/>
</dbReference>
<dbReference type="Proteomes" id="UP001596391">
    <property type="component" value="Unassembled WGS sequence"/>
</dbReference>
<dbReference type="PANTHER" id="PTHR11069:SF23">
    <property type="entry name" value="LYSOSOMAL ACID GLUCOSYLCERAMIDASE"/>
    <property type="match status" value="1"/>
</dbReference>
<dbReference type="RefSeq" id="WP_263371861.1">
    <property type="nucleotide sequence ID" value="NZ_JAGSYD010000003.1"/>
</dbReference>
<dbReference type="PANTHER" id="PTHR11069">
    <property type="entry name" value="GLUCOSYLCERAMIDASE"/>
    <property type="match status" value="1"/>
</dbReference>
<dbReference type="GO" id="GO:0016787">
    <property type="term" value="F:hydrolase activity"/>
    <property type="evidence" value="ECO:0007669"/>
    <property type="project" value="UniProtKB-KW"/>
</dbReference>
<reference evidence="9" key="1">
    <citation type="journal article" date="2019" name="Int. J. Syst. Evol. Microbiol.">
        <title>The Global Catalogue of Microorganisms (GCM) 10K type strain sequencing project: providing services to taxonomists for standard genome sequencing and annotation.</title>
        <authorList>
            <consortium name="The Broad Institute Genomics Platform"/>
            <consortium name="The Broad Institute Genome Sequencing Center for Infectious Disease"/>
            <person name="Wu L."/>
            <person name="Ma J."/>
        </authorList>
    </citation>
    <scope>NUCLEOTIDE SEQUENCE [LARGE SCALE GENOMIC DNA]</scope>
    <source>
        <strain evidence="9">CGMCC 1.16026</strain>
    </source>
</reference>
<evidence type="ECO:0000256" key="3">
    <source>
        <dbReference type="ARBA" id="ARBA00022801"/>
    </source>
</evidence>
<organism evidence="8 9">
    <name type="scientific">Granulicella cerasi</name>
    <dbReference type="NCBI Taxonomy" id="741063"/>
    <lineage>
        <taxon>Bacteria</taxon>
        <taxon>Pseudomonadati</taxon>
        <taxon>Acidobacteriota</taxon>
        <taxon>Terriglobia</taxon>
        <taxon>Terriglobales</taxon>
        <taxon>Acidobacteriaceae</taxon>
        <taxon>Granulicella</taxon>
    </lineage>
</organism>
<evidence type="ECO:0000256" key="2">
    <source>
        <dbReference type="ARBA" id="ARBA00022729"/>
    </source>
</evidence>
<dbReference type="InterPro" id="IPR033453">
    <property type="entry name" value="Glyco_hydro_30_TIM-barrel"/>
</dbReference>
<dbReference type="Pfam" id="PF17189">
    <property type="entry name" value="Glyco_hydro_30C"/>
    <property type="match status" value="1"/>
</dbReference>